<keyword evidence="4 6" id="KW-1133">Transmembrane helix</keyword>
<evidence type="ECO:0000256" key="4">
    <source>
        <dbReference type="ARBA" id="ARBA00022989"/>
    </source>
</evidence>
<accession>A0ABR9P1N5</accession>
<evidence type="ECO:0000256" key="6">
    <source>
        <dbReference type="RuleBase" id="RU363041"/>
    </source>
</evidence>
<feature type="transmembrane region" description="Helical" evidence="6">
    <location>
        <begin position="209"/>
        <end position="227"/>
    </location>
</feature>
<feature type="transmembrane region" description="Helical" evidence="6">
    <location>
        <begin position="34"/>
        <end position="53"/>
    </location>
</feature>
<protein>
    <recommendedName>
        <fullName evidence="6">Probable membrane transporter protein</fullName>
    </recommendedName>
</protein>
<keyword evidence="8" id="KW-1185">Reference proteome</keyword>
<feature type="transmembrane region" description="Helical" evidence="6">
    <location>
        <begin position="239"/>
        <end position="259"/>
    </location>
</feature>
<evidence type="ECO:0000256" key="2">
    <source>
        <dbReference type="ARBA" id="ARBA00009142"/>
    </source>
</evidence>
<feature type="transmembrane region" description="Helical" evidence="6">
    <location>
        <begin position="100"/>
        <end position="118"/>
    </location>
</feature>
<dbReference type="EMBL" id="JADBGI010000002">
    <property type="protein sequence ID" value="MBE2997754.1"/>
    <property type="molecule type" value="Genomic_DNA"/>
</dbReference>
<dbReference type="PANTHER" id="PTHR43701">
    <property type="entry name" value="MEMBRANE TRANSPORTER PROTEIN MJ0441-RELATED"/>
    <property type="match status" value="1"/>
</dbReference>
<sequence>MELLAALLAGFAVAAVTTPVGVSGAVLLLPVQIGVLGLHGPAVSATNLLYNVVSTPLGLQRLARGARGQRTETLTACAVAAPCALAGAAVRVTWLSDPAVFRALLAVVLTATALRLLLPVRRRSPAGEGARERRTGLLAPAAGGAALLGAAVGIGGGSLLAPVLVGAGGWLTARAAVVALATTLTTSAVGLSAYAAFDAIGFGAAPAAPAWGLGLALGAGGALGALVGSGLGGRLDERYLRPLLGTLLLLTGAVHMAGLRP</sequence>
<comment type="similarity">
    <text evidence="2 6">Belongs to the 4-toluene sulfonate uptake permease (TSUP) (TC 2.A.102) family.</text>
</comment>
<evidence type="ECO:0000256" key="5">
    <source>
        <dbReference type="ARBA" id="ARBA00023136"/>
    </source>
</evidence>
<dbReference type="RefSeq" id="WP_193120396.1">
    <property type="nucleotide sequence ID" value="NZ_JADBGI010000002.1"/>
</dbReference>
<comment type="subcellular location">
    <subcellularLocation>
        <location evidence="6">Cell membrane</location>
        <topology evidence="6">Multi-pass membrane protein</topology>
    </subcellularLocation>
    <subcellularLocation>
        <location evidence="1">Membrane</location>
        <topology evidence="1">Multi-pass membrane protein</topology>
    </subcellularLocation>
</comment>
<keyword evidence="5 6" id="KW-0472">Membrane</keyword>
<keyword evidence="3 6" id="KW-0812">Transmembrane</keyword>
<evidence type="ECO:0000313" key="7">
    <source>
        <dbReference type="EMBL" id="MBE2997754.1"/>
    </source>
</evidence>
<feature type="transmembrane region" description="Helical" evidence="6">
    <location>
        <begin position="74"/>
        <end position="94"/>
    </location>
</feature>
<feature type="transmembrane region" description="Helical" evidence="6">
    <location>
        <begin position="138"/>
        <end position="161"/>
    </location>
</feature>
<dbReference type="Pfam" id="PF01925">
    <property type="entry name" value="TauE"/>
    <property type="match status" value="1"/>
</dbReference>
<proteinExistence type="inferred from homology"/>
<evidence type="ECO:0000313" key="8">
    <source>
        <dbReference type="Proteomes" id="UP000806528"/>
    </source>
</evidence>
<dbReference type="Proteomes" id="UP000806528">
    <property type="component" value="Unassembled WGS sequence"/>
</dbReference>
<comment type="caution">
    <text evidence="7">The sequence shown here is derived from an EMBL/GenBank/DDBJ whole genome shotgun (WGS) entry which is preliminary data.</text>
</comment>
<evidence type="ECO:0000256" key="3">
    <source>
        <dbReference type="ARBA" id="ARBA00022692"/>
    </source>
</evidence>
<organism evidence="7 8">
    <name type="scientific">Nocardiopsis coralli</name>
    <dbReference type="NCBI Taxonomy" id="2772213"/>
    <lineage>
        <taxon>Bacteria</taxon>
        <taxon>Bacillati</taxon>
        <taxon>Actinomycetota</taxon>
        <taxon>Actinomycetes</taxon>
        <taxon>Streptosporangiales</taxon>
        <taxon>Nocardiopsidaceae</taxon>
        <taxon>Nocardiopsis</taxon>
    </lineage>
</organism>
<keyword evidence="6" id="KW-1003">Cell membrane</keyword>
<dbReference type="InterPro" id="IPR002781">
    <property type="entry name" value="TM_pro_TauE-like"/>
</dbReference>
<evidence type="ECO:0000256" key="1">
    <source>
        <dbReference type="ARBA" id="ARBA00004141"/>
    </source>
</evidence>
<reference evidence="7 8" key="1">
    <citation type="submission" date="2020-09" db="EMBL/GenBank/DDBJ databases">
        <title>Diversity and distribution of actinomycetes associated with coral in the coast of Hainan.</title>
        <authorList>
            <person name="Li F."/>
        </authorList>
    </citation>
    <scope>NUCLEOTIDE SEQUENCE [LARGE SCALE GENOMIC DNA]</scope>
    <source>
        <strain evidence="7 8">HNM0947</strain>
    </source>
</reference>
<feature type="transmembrane region" description="Helical" evidence="6">
    <location>
        <begin position="173"/>
        <end position="197"/>
    </location>
</feature>
<dbReference type="PANTHER" id="PTHR43701:SF2">
    <property type="entry name" value="MEMBRANE TRANSPORTER PROTEIN YJNA-RELATED"/>
    <property type="match status" value="1"/>
</dbReference>
<gene>
    <name evidence="7" type="ORF">IDM40_03380</name>
</gene>
<name>A0ABR9P1N5_9ACTN</name>
<dbReference type="InterPro" id="IPR051598">
    <property type="entry name" value="TSUP/Inactive_protease-like"/>
</dbReference>